<accession>Q9HE31</accession>
<reference evidence="3" key="1">
    <citation type="submission" date="2000-12" db="EMBL/GenBank/DDBJ databases">
        <authorList>
            <person name="Schulte U."/>
            <person name="Aign V."/>
            <person name="Hoheisel J."/>
            <person name="Brandt P."/>
            <person name="Fartmann B."/>
            <person name="Holland R."/>
            <person name="Nyakatura G."/>
            <person name="Mewes H.W."/>
            <person name="Mannhaupt G."/>
        </authorList>
    </citation>
    <scope>NUCLEOTIDE SEQUENCE</scope>
</reference>
<proteinExistence type="predicted"/>
<reference evidence="3" key="2">
    <citation type="submission" date="2001-11" db="EMBL/GenBank/DDBJ databases">
        <authorList>
            <person name="German Neurospora genome project"/>
        </authorList>
    </citation>
    <scope>NUCLEOTIDE SEQUENCE</scope>
</reference>
<dbReference type="PANTHER" id="PTHR35391">
    <property type="entry name" value="C2H2-TYPE DOMAIN-CONTAINING PROTEIN-RELATED"/>
    <property type="match status" value="1"/>
</dbReference>
<dbReference type="Pfam" id="PF20233">
    <property type="entry name" value="DUF6590"/>
    <property type="match status" value="1"/>
</dbReference>
<dbReference type="HOGENOM" id="CLU_040450_0_0_1"/>
<evidence type="ECO:0000313" key="3">
    <source>
        <dbReference type="EMBL" id="CAC18183.2"/>
    </source>
</evidence>
<dbReference type="EMBL" id="AL451014">
    <property type="protein sequence ID" value="CAC18183.2"/>
    <property type="molecule type" value="Genomic_DNA"/>
</dbReference>
<feature type="domain" description="DUF6590" evidence="2">
    <location>
        <begin position="358"/>
        <end position="495"/>
    </location>
</feature>
<feature type="compositionally biased region" description="Polar residues" evidence="1">
    <location>
        <begin position="241"/>
        <end position="254"/>
    </location>
</feature>
<dbReference type="OMA" id="GNDEGNC"/>
<feature type="region of interest" description="Disordered" evidence="1">
    <location>
        <begin position="129"/>
        <end position="282"/>
    </location>
</feature>
<dbReference type="PANTHER" id="PTHR35391:SF5">
    <property type="entry name" value="DUF6590 DOMAIN-CONTAINING PROTEIN"/>
    <property type="match status" value="1"/>
</dbReference>
<dbReference type="InterPro" id="IPR046497">
    <property type="entry name" value="DUF6590"/>
</dbReference>
<feature type="compositionally biased region" description="Polar residues" evidence="1">
    <location>
        <begin position="265"/>
        <end position="281"/>
    </location>
</feature>
<accession>Q7RVW7</accession>
<name>Q9HE31_NEUCS</name>
<gene>
    <name evidence="3" type="primary">B9B15.130</name>
</gene>
<dbReference type="AlphaFoldDB" id="Q9HE31"/>
<sequence>MNYNGQDQWSTGWVPTSSGWSNTPNEHHIDQQADGVEDLINGFGATSIGHQQVYDQNSAYHIQTYQIPAYRYHQQQPYPNTVYQPQPFPNQQYQATLFPSPGYLTSTYSNPALHEQFLSQAGFSQTYSTGNYTHRSQPGYSGGESKPSLPTLNLLPPNASVDQLQSPAGPAAQDRTPTFNDTGKPSEPGTRYKNRGPSDGNRDKGNGKGKPNNRGYSSKLGKISAEPDDDEPFFETEDDLQTQTNGGSQTSSRWNGDGGQHPESTDQVTSPSAESAESSNGLKFGNGFNAGVFFPDPSSATAYEDPNSQQTMLPMNLALRAGFLLPLGLPSGAIDYSVSTNRSISGPLDQRYKVHPSSKFNPGSVFKILWPEPAGVNLNEVSCEIERDLAQDPTHLFYSSIRRYIVVGNDEGNCTCVKTGVKPRQHGIAYHVGNQPKSLEGEPQLGFEPIQIEMLDSPHETLAMESRVNYSKLMTIEHNYKVFFIGRVNPEDFKNIVIPAVDACWNAKNRGITSDHNRHISRSSVER</sequence>
<dbReference type="VEuPathDB" id="FungiDB:NCU03698"/>
<feature type="compositionally biased region" description="Low complexity" evidence="1">
    <location>
        <begin position="147"/>
        <end position="158"/>
    </location>
</feature>
<evidence type="ECO:0000259" key="2">
    <source>
        <dbReference type="Pfam" id="PF20233"/>
    </source>
</evidence>
<evidence type="ECO:0000256" key="1">
    <source>
        <dbReference type="SAM" id="MobiDB-lite"/>
    </source>
</evidence>
<organism evidence="3">
    <name type="scientific">Neurospora crassa</name>
    <dbReference type="NCBI Taxonomy" id="5141"/>
    <lineage>
        <taxon>Eukaryota</taxon>
        <taxon>Fungi</taxon>
        <taxon>Dikarya</taxon>
        <taxon>Ascomycota</taxon>
        <taxon>Pezizomycotina</taxon>
        <taxon>Sordariomycetes</taxon>
        <taxon>Sordariomycetidae</taxon>
        <taxon>Sordariales</taxon>
        <taxon>Sordariaceae</taxon>
        <taxon>Neurospora</taxon>
    </lineage>
</organism>
<protein>
    <submittedName>
        <fullName evidence="3">Uncharacterized protein B9B15.130</fullName>
    </submittedName>
</protein>
<feature type="compositionally biased region" description="Polar residues" evidence="1">
    <location>
        <begin position="129"/>
        <end position="139"/>
    </location>
</feature>
<feature type="compositionally biased region" description="Acidic residues" evidence="1">
    <location>
        <begin position="226"/>
        <end position="240"/>
    </location>
</feature>